<feature type="compositionally biased region" description="Low complexity" evidence="5">
    <location>
        <begin position="774"/>
        <end position="788"/>
    </location>
</feature>
<evidence type="ECO:0000256" key="4">
    <source>
        <dbReference type="SAM" id="Coils"/>
    </source>
</evidence>
<feature type="region of interest" description="Disordered" evidence="5">
    <location>
        <begin position="472"/>
        <end position="503"/>
    </location>
</feature>
<feature type="compositionally biased region" description="Polar residues" evidence="5">
    <location>
        <begin position="631"/>
        <end position="645"/>
    </location>
</feature>
<feature type="region of interest" description="Disordered" evidence="5">
    <location>
        <begin position="538"/>
        <end position="664"/>
    </location>
</feature>
<dbReference type="GO" id="GO:0005737">
    <property type="term" value="C:cytoplasm"/>
    <property type="evidence" value="ECO:0007669"/>
    <property type="project" value="TreeGrafter"/>
</dbReference>
<dbReference type="HOGENOM" id="CLU_010717_0_0_1"/>
<proteinExistence type="inferred from homology"/>
<dbReference type="PANTHER" id="PTHR21708">
    <property type="entry name" value="PROBABLE 2-DEHYDROPANTOATE 2-REDUCTASE"/>
    <property type="match status" value="1"/>
</dbReference>
<feature type="compositionally biased region" description="Polar residues" evidence="5">
    <location>
        <begin position="490"/>
        <end position="503"/>
    </location>
</feature>
<organism evidence="7">
    <name type="scientific">Saccharomyces cerevisiae (strain CEN.PK113-7D)</name>
    <name type="common">Baker's yeast</name>
    <dbReference type="NCBI Taxonomy" id="889517"/>
    <lineage>
        <taxon>Eukaryota</taxon>
        <taxon>Fungi</taxon>
        <taxon>Dikarya</taxon>
        <taxon>Ascomycota</taxon>
        <taxon>Saccharomycotina</taxon>
        <taxon>Saccharomycetes</taxon>
        <taxon>Saccharomycetales</taxon>
        <taxon>Saccharomycetaceae</taxon>
        <taxon>Saccharomyces</taxon>
    </lineage>
</organism>
<accession>N1NXC0</accession>
<evidence type="ECO:0000259" key="6">
    <source>
        <dbReference type="Pfam" id="PF08546"/>
    </source>
</evidence>
<sequence length="850" mass="95186">MSSSSLRVLAIGNNPNILFYTSRFQLAKNIDLYHVNDSKSCQFEIETEYYGKDRFELENHFTSIEHLTEALSSKSSEAVFDIIIMSAPSLQELSSLASKLTSIIDSNTKIFLESSGFIQLEPFVKLSMESPHVNVFSILTDLDIRQIGPNHFKHFPSTAKENTIYLGESKSSTEKYSSGVITLLTTFEKLFAKLFSNIKINLCNFSSIEFLSQQWKLAISRICFDPLLIMFEQENPSDLDQQIIAKPLISGLVTEIITVAKTMGARLNSSHDNENSLLSLWKNSYHSTNKPPALVYHFIHQTTPLNIDILLLQTILLADDFGIKTPYLEFLYSVLSQFERLNSGKSKWFIRSDEKTQILQSLQKSQKNESALQTQITSLQGQISKLRQELLMQAKQHEMETNELKEKHQVALKAQAQAQAQAQSQAQTSIEALTPTEATNQSDTNEYKATGTPNLRDIEDMALYSVNYGDSPVRSPPPVVSSQPQMNSPLSSHSQTFGENNGTNDKLLQERELQLRKKELELQERELEFQKRALQQQRFNNSNNSIPRKPSFPQLQQSANVRSNSRGMHGTNGAMSQPASAGNFVDPISSSIAAYDPQQPPSLPLQQPQQSVQVQPFHSHSIKPTSRKNRNSNMPNIGNPSSINMSDFGRPPNNSSQTRLNSMPTHSIVNQNRLRSQQSKNKLNMPHATNPNNTFNQVPAPSLNNHVPTQRQFSSSTMIEVTNNNNKVNNSSSNPDISTNSVVHNAMQFTNTNNNTSSTVDINDPKNIAPPPTTSVSAPSTPTLSSSSQMANMASPSTDNGDNEEKNGGKKKRFGLFKKKINQRNNILRQLNEHACKCFVNSLFFRFCIC</sequence>
<dbReference type="InterPro" id="IPR051402">
    <property type="entry name" value="KPR-Related"/>
</dbReference>
<evidence type="ECO:0000256" key="3">
    <source>
        <dbReference type="ARBA" id="ARBA00061346"/>
    </source>
</evidence>
<dbReference type="EMBL" id="CM001537">
    <property type="protein sequence ID" value="EIW07082.1"/>
    <property type="molecule type" value="Genomic_DNA"/>
</dbReference>
<name>N1NXC0_YEASC</name>
<evidence type="ECO:0000313" key="7">
    <source>
        <dbReference type="EMBL" id="EIW07082.1"/>
    </source>
</evidence>
<feature type="compositionally biased region" description="Low complexity" evidence="5">
    <location>
        <begin position="480"/>
        <end position="489"/>
    </location>
</feature>
<dbReference type="InterPro" id="IPR008927">
    <property type="entry name" value="6-PGluconate_DH-like_C_sf"/>
</dbReference>
<dbReference type="PANTHER" id="PTHR21708:SF25">
    <property type="entry name" value="PROTEIN PAM1-RELATED"/>
    <property type="match status" value="1"/>
</dbReference>
<feature type="coiled-coil region" evidence="4">
    <location>
        <begin position="369"/>
        <end position="407"/>
    </location>
</feature>
<dbReference type="GO" id="GO:0005935">
    <property type="term" value="C:cellular bud neck"/>
    <property type="evidence" value="ECO:0007669"/>
    <property type="project" value="UniProtKB-ARBA"/>
</dbReference>
<evidence type="ECO:0000256" key="2">
    <source>
        <dbReference type="ARBA" id="ARBA00023054"/>
    </source>
</evidence>
<feature type="compositionally biased region" description="Low complexity" evidence="5">
    <location>
        <begin position="750"/>
        <end position="759"/>
    </location>
</feature>
<dbReference type="AlphaFoldDB" id="N1NXC0"/>
<dbReference type="InterPro" id="IPR013752">
    <property type="entry name" value="KPA_reductase"/>
</dbReference>
<feature type="compositionally biased region" description="Polar residues" evidence="5">
    <location>
        <begin position="789"/>
        <end position="798"/>
    </location>
</feature>
<feature type="compositionally biased region" description="Polar residues" evidence="5">
    <location>
        <begin position="652"/>
        <end position="664"/>
    </location>
</feature>
<dbReference type="InterPro" id="IPR013328">
    <property type="entry name" value="6PGD_dom2"/>
</dbReference>
<dbReference type="Proteomes" id="UP000013192">
    <property type="component" value="Chromosome XVI"/>
</dbReference>
<evidence type="ECO:0000256" key="5">
    <source>
        <dbReference type="SAM" id="MobiDB-lite"/>
    </source>
</evidence>
<keyword evidence="2 4" id="KW-0175">Coiled coil</keyword>
<feature type="compositionally biased region" description="Low complexity" evidence="5">
    <location>
        <begin position="604"/>
        <end position="616"/>
    </location>
</feature>
<feature type="compositionally biased region" description="Polar residues" evidence="5">
    <location>
        <begin position="553"/>
        <end position="566"/>
    </location>
</feature>
<gene>
    <name evidence="7" type="ORF">CENPK1137D_1669</name>
</gene>
<protein>
    <submittedName>
        <fullName evidence="7">Svl3p</fullName>
    </submittedName>
</protein>
<evidence type="ECO:0000256" key="1">
    <source>
        <dbReference type="ARBA" id="ARBA00022553"/>
    </source>
</evidence>
<dbReference type="Pfam" id="PF08546">
    <property type="entry name" value="ApbA_C"/>
    <property type="match status" value="1"/>
</dbReference>
<dbReference type="GO" id="GO:0005934">
    <property type="term" value="C:cellular bud tip"/>
    <property type="evidence" value="ECO:0007669"/>
    <property type="project" value="UniProtKB-ARBA"/>
</dbReference>
<dbReference type="SUPFAM" id="SSF48179">
    <property type="entry name" value="6-phosphogluconate dehydrogenase C-terminal domain-like"/>
    <property type="match status" value="1"/>
</dbReference>
<dbReference type="FunFam" id="1.10.1040.10:FF:000033">
    <property type="entry name" value="PAM1p protein"/>
    <property type="match status" value="1"/>
</dbReference>
<reference evidence="7" key="1">
    <citation type="submission" date="2012-03" db="EMBL/GenBank/DDBJ databases">
        <title>De novo sequencing, assembly and analysis of the genome of the laboratory strain Saccharomyces cerevisiae CEN.PK113-7D, a model for modern industrial biotechnology.</title>
        <authorList>
            <person name="Nijkamp J.F."/>
            <person name="van den Broek M.A."/>
            <person name="Datema E."/>
            <person name="de Kok S."/>
            <person name="Bosman L."/>
            <person name="Luttink M.A."/>
            <person name="Daran-Lapujade P."/>
            <person name="Vongsangnak W."/>
            <person name="Nielsen J."/>
            <person name="Heijne W.H.M."/>
            <person name="Klaassen P."/>
            <person name="Platt D."/>
            <person name="Paddon C.J."/>
            <person name="Koetter P."/>
            <person name="van Ham R.C."/>
            <person name="Reinders M.J.T."/>
            <person name="Pronk J.T."/>
            <person name="de Ridder D."/>
            <person name="Daran J.-M."/>
        </authorList>
    </citation>
    <scope>NUCLEOTIDE SEQUENCE</scope>
    <source>
        <strain evidence="7">CEN.PK113-7D</strain>
    </source>
</reference>
<feature type="region of interest" description="Disordered" evidence="5">
    <location>
        <begin position="750"/>
        <end position="814"/>
    </location>
</feature>
<feature type="domain" description="Ketopantoate reductase C-terminal" evidence="6">
    <location>
        <begin position="210"/>
        <end position="338"/>
    </location>
</feature>
<keyword evidence="1" id="KW-0597">Phosphoprotein</keyword>
<dbReference type="OrthoDB" id="5302359at2759"/>
<comment type="similarity">
    <text evidence="3">Belongs to the PAM1/SVL3 family.</text>
</comment>
<dbReference type="Gene3D" id="1.10.1040.10">
    <property type="entry name" value="N-(1-d-carboxylethyl)-l-norvaline Dehydrogenase, domain 2"/>
    <property type="match status" value="1"/>
</dbReference>